<feature type="compositionally biased region" description="Low complexity" evidence="1">
    <location>
        <begin position="189"/>
        <end position="212"/>
    </location>
</feature>
<proteinExistence type="predicted"/>
<protein>
    <submittedName>
        <fullName evidence="2">Uncharacterized protein</fullName>
    </submittedName>
</protein>
<dbReference type="Proteomes" id="UP001642540">
    <property type="component" value="Unassembled WGS sequence"/>
</dbReference>
<feature type="region of interest" description="Disordered" evidence="1">
    <location>
        <begin position="295"/>
        <end position="326"/>
    </location>
</feature>
<name>A0ABP1S8R0_9HEXA</name>
<feature type="region of interest" description="Disordered" evidence="1">
    <location>
        <begin position="96"/>
        <end position="262"/>
    </location>
</feature>
<feature type="compositionally biased region" description="Basic residues" evidence="1">
    <location>
        <begin position="213"/>
        <end position="228"/>
    </location>
</feature>
<feature type="compositionally biased region" description="Polar residues" evidence="1">
    <location>
        <begin position="150"/>
        <end position="172"/>
    </location>
</feature>
<gene>
    <name evidence="2" type="ORF">ODALV1_LOCUS30818</name>
</gene>
<evidence type="ECO:0000256" key="1">
    <source>
        <dbReference type="SAM" id="MobiDB-lite"/>
    </source>
</evidence>
<sequence length="326" mass="35039">MQSSCTTVVKDGVVTVSEIPSHDEEGKEKVKNHAGEQENRGHGKNNKDTDGVKANLEPVPPVLLSPTSPLSTPLPAVVLSPIRPPLPLVPLTIKKSVASKSSLAPKKQMRQTVDDSEGIEAMSFTEGGNKGSGKTDVDQTKKAKAVGLPRTSTHASTKSTPPSTVKGSSAASPKTPKAPITRAKPDDNATPSTSTAAASSAGSASVDKVGSLSRKRKGGKVGSKRKRSRFSESELKMRGSKSKGKKQSAIKPKILDAPKTKPAVSEKLIEKYLCPYCEIFDSPDLEDINEHQRICTKRKRSQKQHERDKKKDIKDEERKKGSEVFC</sequence>
<feature type="compositionally biased region" description="Basic residues" evidence="1">
    <location>
        <begin position="238"/>
        <end position="248"/>
    </location>
</feature>
<evidence type="ECO:0000313" key="3">
    <source>
        <dbReference type="Proteomes" id="UP001642540"/>
    </source>
</evidence>
<comment type="caution">
    <text evidence="2">The sequence shown here is derived from an EMBL/GenBank/DDBJ whole genome shotgun (WGS) entry which is preliminary data.</text>
</comment>
<organism evidence="2 3">
    <name type="scientific">Orchesella dallaii</name>
    <dbReference type="NCBI Taxonomy" id="48710"/>
    <lineage>
        <taxon>Eukaryota</taxon>
        <taxon>Metazoa</taxon>
        <taxon>Ecdysozoa</taxon>
        <taxon>Arthropoda</taxon>
        <taxon>Hexapoda</taxon>
        <taxon>Collembola</taxon>
        <taxon>Entomobryomorpha</taxon>
        <taxon>Entomobryoidea</taxon>
        <taxon>Orchesellidae</taxon>
        <taxon>Orchesellinae</taxon>
        <taxon>Orchesella</taxon>
    </lineage>
</organism>
<accession>A0ABP1S8R0</accession>
<dbReference type="EMBL" id="CAXLJM020000164">
    <property type="protein sequence ID" value="CAL8146442.1"/>
    <property type="molecule type" value="Genomic_DNA"/>
</dbReference>
<feature type="compositionally biased region" description="Basic and acidic residues" evidence="1">
    <location>
        <begin position="303"/>
        <end position="326"/>
    </location>
</feature>
<feature type="region of interest" description="Disordered" evidence="1">
    <location>
        <begin position="1"/>
        <end position="69"/>
    </location>
</feature>
<evidence type="ECO:0000313" key="2">
    <source>
        <dbReference type="EMBL" id="CAL8146442.1"/>
    </source>
</evidence>
<reference evidence="2 3" key="1">
    <citation type="submission" date="2024-08" db="EMBL/GenBank/DDBJ databases">
        <authorList>
            <person name="Cucini C."/>
            <person name="Frati F."/>
        </authorList>
    </citation>
    <scope>NUCLEOTIDE SEQUENCE [LARGE SCALE GENOMIC DNA]</scope>
</reference>
<feature type="compositionally biased region" description="Basic and acidic residues" evidence="1">
    <location>
        <begin position="20"/>
        <end position="51"/>
    </location>
</feature>
<keyword evidence="3" id="KW-1185">Reference proteome</keyword>